<dbReference type="GO" id="GO:0046983">
    <property type="term" value="F:protein dimerization activity"/>
    <property type="evidence" value="ECO:0007669"/>
    <property type="project" value="InterPro"/>
</dbReference>
<name>A0A9P0DEQ8_9CUCU</name>
<protein>
    <recommendedName>
        <fullName evidence="1">HAT C-terminal dimerisation domain-containing protein</fullName>
    </recommendedName>
</protein>
<keyword evidence="3" id="KW-1185">Reference proteome</keyword>
<evidence type="ECO:0000259" key="1">
    <source>
        <dbReference type="Pfam" id="PF05699"/>
    </source>
</evidence>
<accession>A0A9P0DEQ8</accession>
<dbReference type="AlphaFoldDB" id="A0A9P0DEQ8"/>
<dbReference type="PANTHER" id="PTHR46289:SF14">
    <property type="entry name" value="DUF4371 DOMAIN-CONTAINING PROTEIN"/>
    <property type="match status" value="1"/>
</dbReference>
<reference evidence="2" key="1">
    <citation type="submission" date="2022-01" db="EMBL/GenBank/DDBJ databases">
        <authorList>
            <person name="King R."/>
        </authorList>
    </citation>
    <scope>NUCLEOTIDE SEQUENCE</scope>
</reference>
<dbReference type="Proteomes" id="UP001153636">
    <property type="component" value="Chromosome 9"/>
</dbReference>
<proteinExistence type="predicted"/>
<dbReference type="PANTHER" id="PTHR46289">
    <property type="entry name" value="52 KDA REPRESSOR OF THE INHIBITOR OF THE PROTEIN KINASE-LIKE PROTEIN-RELATED"/>
    <property type="match status" value="1"/>
</dbReference>
<dbReference type="InterPro" id="IPR008906">
    <property type="entry name" value="HATC_C_dom"/>
</dbReference>
<dbReference type="OrthoDB" id="8173437at2759"/>
<dbReference type="InterPro" id="IPR052958">
    <property type="entry name" value="IFN-induced_PKR_regulator"/>
</dbReference>
<evidence type="ECO:0000313" key="2">
    <source>
        <dbReference type="EMBL" id="CAH1115555.1"/>
    </source>
</evidence>
<organism evidence="2 3">
    <name type="scientific">Psylliodes chrysocephalus</name>
    <dbReference type="NCBI Taxonomy" id="3402493"/>
    <lineage>
        <taxon>Eukaryota</taxon>
        <taxon>Metazoa</taxon>
        <taxon>Ecdysozoa</taxon>
        <taxon>Arthropoda</taxon>
        <taxon>Hexapoda</taxon>
        <taxon>Insecta</taxon>
        <taxon>Pterygota</taxon>
        <taxon>Neoptera</taxon>
        <taxon>Endopterygota</taxon>
        <taxon>Coleoptera</taxon>
        <taxon>Polyphaga</taxon>
        <taxon>Cucujiformia</taxon>
        <taxon>Chrysomeloidea</taxon>
        <taxon>Chrysomelidae</taxon>
        <taxon>Galerucinae</taxon>
        <taxon>Alticini</taxon>
        <taxon>Psylliodes</taxon>
    </lineage>
</organism>
<feature type="domain" description="HAT C-terminal dimerisation" evidence="1">
    <location>
        <begin position="26"/>
        <end position="92"/>
    </location>
</feature>
<evidence type="ECO:0000313" key="3">
    <source>
        <dbReference type="Proteomes" id="UP001153636"/>
    </source>
</evidence>
<gene>
    <name evidence="2" type="ORF">PSYICH_LOCUS15124</name>
</gene>
<dbReference type="Pfam" id="PF05699">
    <property type="entry name" value="Dimer_Tnp_hAT"/>
    <property type="match status" value="1"/>
</dbReference>
<sequence length="104" mass="12107">MILQTARELELWHRFWTLKDEEDTNLDFVSVLAKTEFYKAIKKAIMVCLALSCTTASTKRTFSTLRRVKTWLKSTMAHEGLSGLCLISLHRKLVSNDQNFKERL</sequence>
<dbReference type="EMBL" id="OV651821">
    <property type="protein sequence ID" value="CAH1115555.1"/>
    <property type="molecule type" value="Genomic_DNA"/>
</dbReference>